<evidence type="ECO:0000313" key="8">
    <source>
        <dbReference type="Proteomes" id="UP000295684"/>
    </source>
</evidence>
<reference evidence="6" key="4">
    <citation type="submission" date="2024-05" db="EMBL/GenBank/DDBJ databases">
        <authorList>
            <person name="Sun Q."/>
            <person name="Zhou Y."/>
        </authorList>
    </citation>
    <scope>NUCLEOTIDE SEQUENCE</scope>
    <source>
        <strain evidence="6">CGMCC 1.15644</strain>
    </source>
</reference>
<dbReference type="Gene3D" id="3.90.220.20">
    <property type="entry name" value="DNA methylase specificity domains"/>
    <property type="match status" value="2"/>
</dbReference>
<evidence type="ECO:0000259" key="5">
    <source>
        <dbReference type="Pfam" id="PF01420"/>
    </source>
</evidence>
<protein>
    <submittedName>
        <fullName evidence="7">Type I restriction enzyme S subunit</fullName>
    </submittedName>
</protein>
<evidence type="ECO:0000313" key="7">
    <source>
        <dbReference type="EMBL" id="TCO30937.1"/>
    </source>
</evidence>
<comment type="caution">
    <text evidence="7">The sequence shown here is derived from an EMBL/GenBank/DDBJ whole genome shotgun (WGS) entry which is preliminary data.</text>
</comment>
<evidence type="ECO:0000256" key="1">
    <source>
        <dbReference type="ARBA" id="ARBA00010923"/>
    </source>
</evidence>
<dbReference type="PANTHER" id="PTHR30408">
    <property type="entry name" value="TYPE-1 RESTRICTION ENZYME ECOKI SPECIFICITY PROTEIN"/>
    <property type="match status" value="1"/>
</dbReference>
<evidence type="ECO:0000256" key="3">
    <source>
        <dbReference type="ARBA" id="ARBA00023125"/>
    </source>
</evidence>
<reference evidence="6" key="1">
    <citation type="journal article" date="2014" name="Int. J. Syst. Evol. Microbiol.">
        <title>Complete genome of a new Firmicutes species belonging to the dominant human colonic microbiota ('Ruminococcus bicirculans') reveals two chromosomes and a selective capacity to utilize plant glucans.</title>
        <authorList>
            <consortium name="NISC Comparative Sequencing Program"/>
            <person name="Wegmann U."/>
            <person name="Louis P."/>
            <person name="Goesmann A."/>
            <person name="Henrissat B."/>
            <person name="Duncan S.H."/>
            <person name="Flint H.J."/>
        </authorList>
    </citation>
    <scope>NUCLEOTIDE SEQUENCE</scope>
    <source>
        <strain evidence="6">CGMCC 1.15644</strain>
    </source>
</reference>
<evidence type="ECO:0000313" key="9">
    <source>
        <dbReference type="Proteomes" id="UP000622648"/>
    </source>
</evidence>
<evidence type="ECO:0000256" key="2">
    <source>
        <dbReference type="ARBA" id="ARBA00022747"/>
    </source>
</evidence>
<reference evidence="9" key="2">
    <citation type="journal article" date="2019" name="Int. J. Syst. Evol. Microbiol.">
        <title>The Global Catalogue of Microorganisms (GCM) 10K type strain sequencing project: providing services to taxonomists for standard genome sequencing and annotation.</title>
        <authorList>
            <consortium name="The Broad Institute Genomics Platform"/>
            <consortium name="The Broad Institute Genome Sequencing Center for Infectious Disease"/>
            <person name="Wu L."/>
            <person name="Ma J."/>
        </authorList>
    </citation>
    <scope>NUCLEOTIDE SEQUENCE [LARGE SCALE GENOMIC DNA]</scope>
    <source>
        <strain evidence="9">CGMCC 1.15644</strain>
    </source>
</reference>
<dbReference type="InterPro" id="IPR052021">
    <property type="entry name" value="Type-I_RS_S_subunit"/>
</dbReference>
<dbReference type="EMBL" id="SLWO01000001">
    <property type="protein sequence ID" value="TCO30937.1"/>
    <property type="molecule type" value="Genomic_DNA"/>
</dbReference>
<evidence type="ECO:0000256" key="4">
    <source>
        <dbReference type="SAM" id="Coils"/>
    </source>
</evidence>
<dbReference type="SUPFAM" id="SSF116734">
    <property type="entry name" value="DNA methylase specificity domain"/>
    <property type="match status" value="2"/>
</dbReference>
<organism evidence="7 8">
    <name type="scientific">Pedobacter psychrotolerans</name>
    <dbReference type="NCBI Taxonomy" id="1843235"/>
    <lineage>
        <taxon>Bacteria</taxon>
        <taxon>Pseudomonadati</taxon>
        <taxon>Bacteroidota</taxon>
        <taxon>Sphingobacteriia</taxon>
        <taxon>Sphingobacteriales</taxon>
        <taxon>Sphingobacteriaceae</taxon>
        <taxon>Pedobacter</taxon>
    </lineage>
</organism>
<dbReference type="GO" id="GO:0003677">
    <property type="term" value="F:DNA binding"/>
    <property type="evidence" value="ECO:0007669"/>
    <property type="project" value="UniProtKB-KW"/>
</dbReference>
<proteinExistence type="inferred from homology"/>
<keyword evidence="2" id="KW-0680">Restriction system</keyword>
<dbReference type="GO" id="GO:0009307">
    <property type="term" value="P:DNA restriction-modification system"/>
    <property type="evidence" value="ECO:0007669"/>
    <property type="project" value="UniProtKB-KW"/>
</dbReference>
<dbReference type="InterPro" id="IPR044946">
    <property type="entry name" value="Restrct_endonuc_typeI_TRD_sf"/>
</dbReference>
<keyword evidence="9" id="KW-1185">Reference proteome</keyword>
<accession>A0A4R2HLD3</accession>
<dbReference type="PANTHER" id="PTHR30408:SF12">
    <property type="entry name" value="TYPE I RESTRICTION ENZYME MJAVIII SPECIFICITY SUBUNIT"/>
    <property type="match status" value="1"/>
</dbReference>
<dbReference type="EMBL" id="BMJO01000001">
    <property type="protein sequence ID" value="GGE43438.1"/>
    <property type="molecule type" value="Genomic_DNA"/>
</dbReference>
<gene>
    <name evidence="7" type="ORF">EV200_101378</name>
    <name evidence="6" type="ORF">GCM10011413_06740</name>
</gene>
<dbReference type="OrthoDB" id="9816225at2"/>
<dbReference type="Pfam" id="PF01420">
    <property type="entry name" value="Methylase_S"/>
    <property type="match status" value="1"/>
</dbReference>
<evidence type="ECO:0000313" key="6">
    <source>
        <dbReference type="EMBL" id="GGE43438.1"/>
    </source>
</evidence>
<dbReference type="InterPro" id="IPR000055">
    <property type="entry name" value="Restrct_endonuc_typeI_TRD"/>
</dbReference>
<dbReference type="Proteomes" id="UP000622648">
    <property type="component" value="Unassembled WGS sequence"/>
</dbReference>
<feature type="coiled-coil region" evidence="4">
    <location>
        <begin position="346"/>
        <end position="373"/>
    </location>
</feature>
<feature type="domain" description="Type I restriction modification DNA specificity" evidence="5">
    <location>
        <begin position="2"/>
        <end position="153"/>
    </location>
</feature>
<dbReference type="AlphaFoldDB" id="A0A4R2HLD3"/>
<comment type="similarity">
    <text evidence="1">Belongs to the type-I restriction system S methylase family.</text>
</comment>
<keyword evidence="3" id="KW-0238">DNA-binding</keyword>
<reference evidence="7 8" key="3">
    <citation type="submission" date="2019-03" db="EMBL/GenBank/DDBJ databases">
        <title>Genomic Encyclopedia of Type Strains, Phase IV (KMG-IV): sequencing the most valuable type-strain genomes for metagenomic binning, comparative biology and taxonomic classification.</title>
        <authorList>
            <person name="Goeker M."/>
        </authorList>
    </citation>
    <scope>NUCLEOTIDE SEQUENCE [LARGE SCALE GENOMIC DNA]</scope>
    <source>
        <strain evidence="7 8">DSM 103236</strain>
    </source>
</reference>
<dbReference type="RefSeq" id="WP_132529113.1">
    <property type="nucleotide sequence ID" value="NZ_BMJO01000001.1"/>
</dbReference>
<dbReference type="CDD" id="cd17262">
    <property type="entry name" value="RMtype1_S_Aco12261I-TRD2-CR2"/>
    <property type="match status" value="1"/>
</dbReference>
<dbReference type="Proteomes" id="UP000295684">
    <property type="component" value="Unassembled WGS sequence"/>
</dbReference>
<keyword evidence="4" id="KW-0175">Coiled coil</keyword>
<sequence length="567" mass="65112">MEYRFLGDITTNLDYKRRPLNSIDRYKISLEGLYPYIGANNILTYIDEYIFNEKILCVAEDGGSWGKNEVCSNIYDGKTWVNNHAHVLIENGEASLEFLRYYLNFADLNFHIKGSTRGKLTRSELNNIQIPLPSYENQIRIANLLEKIETTIAERKNGIDLLDELVKATFYQMFNQERKIKDISLKDLAKDEQHALSSGPFGSNLTSDDYVANGVLVLRGKNITDGRLNLSDSKFISLKKAKELKRSKIKPDDVVIVAVGSSGNALRIPNEIPDAIMSQNFNKITPNKDLVNPFFLADMINSEFIQKQFRDVTTNAGRTFLGLSKVRNITIPYYDLDLQNKFADIAQKIEIIKTEQEAQLKDLEELYASISHKVFEGDIDLSKVPFDASLLPNPIEVIKEEPKDKPVVIIEQKDVSKVEVEKVKSKKNDKGLEFGFEALRHLESWEHYSFKEIADSIIKHFSGHYFNAEMILNFLDKELDIQVNYYSSAEQKKNPQYENADDFYRFIATALDSENHFLQLEQVFYNAETENITDISFTEKDLESLSKKNKKERSGIYFHIKDEASTP</sequence>
<name>A0A4R2HLD3_9SPHI</name>